<dbReference type="Proteomes" id="UP000789920">
    <property type="component" value="Unassembled WGS sequence"/>
</dbReference>
<proteinExistence type="predicted"/>
<comment type="caution">
    <text evidence="1">The sequence shown here is derived from an EMBL/GenBank/DDBJ whole genome shotgun (WGS) entry which is preliminary data.</text>
</comment>
<feature type="non-terminal residue" evidence="1">
    <location>
        <position position="216"/>
    </location>
</feature>
<keyword evidence="2" id="KW-1185">Reference proteome</keyword>
<reference evidence="1" key="1">
    <citation type="submission" date="2021-06" db="EMBL/GenBank/DDBJ databases">
        <authorList>
            <person name="Kallberg Y."/>
            <person name="Tangrot J."/>
            <person name="Rosling A."/>
        </authorList>
    </citation>
    <scope>NUCLEOTIDE SEQUENCE</scope>
    <source>
        <strain evidence="1">MA461A</strain>
    </source>
</reference>
<name>A0ACA9S6I2_9GLOM</name>
<evidence type="ECO:0000313" key="1">
    <source>
        <dbReference type="EMBL" id="CAG8828824.1"/>
    </source>
</evidence>
<evidence type="ECO:0000313" key="2">
    <source>
        <dbReference type="Proteomes" id="UP000789920"/>
    </source>
</evidence>
<dbReference type="EMBL" id="CAJVQC010096166">
    <property type="protein sequence ID" value="CAG8828824.1"/>
    <property type="molecule type" value="Genomic_DNA"/>
</dbReference>
<protein>
    <submittedName>
        <fullName evidence="1">34021_t:CDS:1</fullName>
    </submittedName>
</protein>
<sequence length="216" mass="25310">PITKSVENDITEGGNSEDESENSPLREIHTEQTFTFFEVLEQCLKCYSTRMSFKTKIVQVDSMKNQERESAYIDCKFLLNASYRKHPNLVFINKFNEKHTHNLSNSELLQQFSPSFRKILYNKFPKQKIFNRDLYNMISKFKSEAQNKNDALTLYEYLTKLKQEIPIGILRLILKAQFHDVVINNNICKTNKYMMPLSVFVIINLNHRSQIAAIAV</sequence>
<gene>
    <name evidence="1" type="ORF">RPERSI_LOCUS27339</name>
</gene>
<organism evidence="1 2">
    <name type="scientific">Racocetra persica</name>
    <dbReference type="NCBI Taxonomy" id="160502"/>
    <lineage>
        <taxon>Eukaryota</taxon>
        <taxon>Fungi</taxon>
        <taxon>Fungi incertae sedis</taxon>
        <taxon>Mucoromycota</taxon>
        <taxon>Glomeromycotina</taxon>
        <taxon>Glomeromycetes</taxon>
        <taxon>Diversisporales</taxon>
        <taxon>Gigasporaceae</taxon>
        <taxon>Racocetra</taxon>
    </lineage>
</organism>
<accession>A0ACA9S6I2</accession>
<feature type="non-terminal residue" evidence="1">
    <location>
        <position position="1"/>
    </location>
</feature>